<organism evidence="1 2">
    <name type="scientific">Austropuccinia psidii MF-1</name>
    <dbReference type="NCBI Taxonomy" id="1389203"/>
    <lineage>
        <taxon>Eukaryota</taxon>
        <taxon>Fungi</taxon>
        <taxon>Dikarya</taxon>
        <taxon>Basidiomycota</taxon>
        <taxon>Pucciniomycotina</taxon>
        <taxon>Pucciniomycetes</taxon>
        <taxon>Pucciniales</taxon>
        <taxon>Sphaerophragmiaceae</taxon>
        <taxon>Austropuccinia</taxon>
    </lineage>
</organism>
<comment type="caution">
    <text evidence="1">The sequence shown here is derived from an EMBL/GenBank/DDBJ whole genome shotgun (WGS) entry which is preliminary data.</text>
</comment>
<dbReference type="EMBL" id="AVOT02042637">
    <property type="protein sequence ID" value="MBW0538048.1"/>
    <property type="molecule type" value="Genomic_DNA"/>
</dbReference>
<keyword evidence="2" id="KW-1185">Reference proteome</keyword>
<evidence type="ECO:0000313" key="1">
    <source>
        <dbReference type="EMBL" id="MBW0538048.1"/>
    </source>
</evidence>
<evidence type="ECO:0000313" key="2">
    <source>
        <dbReference type="Proteomes" id="UP000765509"/>
    </source>
</evidence>
<reference evidence="1" key="1">
    <citation type="submission" date="2021-03" db="EMBL/GenBank/DDBJ databases">
        <title>Draft genome sequence of rust myrtle Austropuccinia psidii MF-1, a brazilian biotype.</title>
        <authorList>
            <person name="Quecine M.C."/>
            <person name="Pachon D.M.R."/>
            <person name="Bonatelli M.L."/>
            <person name="Correr F.H."/>
            <person name="Franceschini L.M."/>
            <person name="Leite T.F."/>
            <person name="Margarido G.R.A."/>
            <person name="Almeida C.A."/>
            <person name="Ferrarezi J.A."/>
            <person name="Labate C.A."/>
        </authorList>
    </citation>
    <scope>NUCLEOTIDE SEQUENCE</scope>
    <source>
        <strain evidence="1">MF-1</strain>
    </source>
</reference>
<accession>A0A9Q3FHK9</accession>
<dbReference type="AlphaFoldDB" id="A0A9Q3FHK9"/>
<sequence>MPALPSRCDSDNAPHLHPHHSLRFHTSAMYNPYAPAAHSRYTSYTTLNPPYYSSFPPLTMLILAWCTPDMPPTLPPISALITPYASTPPPRLQDIPPTPPSTLLMPSPTHLILMLSQFPPDMPLMLLPHWPNPQPHLPSLHPCNALKMRLQCLPHLRPHHSLCFCTPATYNPYAPAVPSIYASNATLNPP</sequence>
<name>A0A9Q3FHK9_9BASI</name>
<gene>
    <name evidence="1" type="ORF">O181_077763</name>
</gene>
<dbReference type="Proteomes" id="UP000765509">
    <property type="component" value="Unassembled WGS sequence"/>
</dbReference>
<proteinExistence type="predicted"/>
<protein>
    <submittedName>
        <fullName evidence="1">Uncharacterized protein</fullName>
    </submittedName>
</protein>